<dbReference type="InterPro" id="IPR051675">
    <property type="entry name" value="Endo/Exo/Phosphatase_dom_1"/>
</dbReference>
<keyword evidence="1" id="KW-0493">Microtubule</keyword>
<keyword evidence="5" id="KW-1185">Reference proteome</keyword>
<dbReference type="FunFam" id="1.10.150.280:FF:000003">
    <property type="entry name" value="Kinesin-like protein KIN-10C"/>
    <property type="match status" value="1"/>
</dbReference>
<comment type="similarity">
    <text evidence="3">Belongs to the TRAFAC class myosin-kinesin ATPase superfamily. Kinesin family. KIN-10 subfamily.</text>
</comment>
<dbReference type="OrthoDB" id="831214at2759"/>
<proteinExistence type="inferred from homology"/>
<evidence type="ECO:0000313" key="4">
    <source>
        <dbReference type="EMBL" id="KAJ6753186.1"/>
    </source>
</evidence>
<reference evidence="4" key="1">
    <citation type="submission" date="2022-11" db="EMBL/GenBank/DDBJ databases">
        <authorList>
            <person name="Hyden B.L."/>
            <person name="Feng K."/>
            <person name="Yates T."/>
            <person name="Jawdy S."/>
            <person name="Smart L.B."/>
            <person name="Muchero W."/>
        </authorList>
    </citation>
    <scope>NUCLEOTIDE SEQUENCE</scope>
    <source>
        <tissue evidence="4">Shoot tip</tissue>
    </source>
</reference>
<evidence type="ECO:0000313" key="5">
    <source>
        <dbReference type="Proteomes" id="UP001151532"/>
    </source>
</evidence>
<dbReference type="PANTHER" id="PTHR21180:SF32">
    <property type="entry name" value="ENDONUCLEASE_EXONUCLEASE_PHOSPHATASE FAMILY DOMAIN-CONTAINING PROTEIN 1"/>
    <property type="match status" value="1"/>
</dbReference>
<sequence length="357" mass="39065">MQTGDDNSKIALSTGELSMFDEGKKIGKESSSSMCNECGLPPLSAQLQEIVNKMRSICSSIPSCMDTTPHNDGFHTATSTDIVELTTHSSMRTDDDNNKIALSTRELPMFDEGKKIGKESSCSICNLDRSALHIKELEEIVNNMKSIGSSTSSCIDIPPHDDALHAQASTDIGEPATLSMRTDDDNNKIALSTRELPMFDEGKKIGKESSCSICNLDRSALHIKELEEIVNNMKSIGSSTSSCIDIPPHDDALHAQASTDIGEPTTLSMGVSNRDITSFSTWEKFTAGSTGMKNSLAQDYLRLLNTADKEVLQKLKGIGEKRATYILELREDNPEPFKNLDDLKVIGLSAKQVRRWL</sequence>
<gene>
    <name evidence="4" type="ORF">OIU79_026108</name>
</gene>
<dbReference type="EMBL" id="JAPFFK010000007">
    <property type="protein sequence ID" value="KAJ6753186.1"/>
    <property type="molecule type" value="Genomic_DNA"/>
</dbReference>
<keyword evidence="2" id="KW-0505">Motor protein</keyword>
<accession>A0A9Q0VRU0</accession>
<dbReference type="InterPro" id="IPR010994">
    <property type="entry name" value="RuvA_2-like"/>
</dbReference>
<evidence type="ECO:0000256" key="1">
    <source>
        <dbReference type="ARBA" id="ARBA00022701"/>
    </source>
</evidence>
<reference evidence="4" key="2">
    <citation type="journal article" date="2023" name="Int. J. Mol. Sci.">
        <title>De Novo Assembly and Annotation of 11 Diverse Shrub Willow (Salix) Genomes Reveals Novel Gene Organization in Sex-Linked Regions.</title>
        <authorList>
            <person name="Hyden B."/>
            <person name="Feng K."/>
            <person name="Yates T.B."/>
            <person name="Jawdy S."/>
            <person name="Cereghino C."/>
            <person name="Smart L.B."/>
            <person name="Muchero W."/>
        </authorList>
    </citation>
    <scope>NUCLEOTIDE SEQUENCE</scope>
    <source>
        <tissue evidence="4">Shoot tip</tissue>
    </source>
</reference>
<dbReference type="PANTHER" id="PTHR21180">
    <property type="entry name" value="ENDONUCLEASE/EXONUCLEASE/PHOSPHATASE FAMILY DOMAIN-CONTAINING PROTEIN 1"/>
    <property type="match status" value="1"/>
</dbReference>
<organism evidence="4 5">
    <name type="scientific">Salix purpurea</name>
    <name type="common">Purple osier willow</name>
    <dbReference type="NCBI Taxonomy" id="77065"/>
    <lineage>
        <taxon>Eukaryota</taxon>
        <taxon>Viridiplantae</taxon>
        <taxon>Streptophyta</taxon>
        <taxon>Embryophyta</taxon>
        <taxon>Tracheophyta</taxon>
        <taxon>Spermatophyta</taxon>
        <taxon>Magnoliopsida</taxon>
        <taxon>eudicotyledons</taxon>
        <taxon>Gunneridae</taxon>
        <taxon>Pentapetalae</taxon>
        <taxon>rosids</taxon>
        <taxon>fabids</taxon>
        <taxon>Malpighiales</taxon>
        <taxon>Salicaceae</taxon>
        <taxon>Saliceae</taxon>
        <taxon>Salix</taxon>
    </lineage>
</organism>
<comment type="caution">
    <text evidence="4">The sequence shown here is derived from an EMBL/GenBank/DDBJ whole genome shotgun (WGS) entry which is preliminary data.</text>
</comment>
<dbReference type="Pfam" id="PF12836">
    <property type="entry name" value="HHH_3"/>
    <property type="match status" value="1"/>
</dbReference>
<dbReference type="Gene3D" id="1.10.150.280">
    <property type="entry name" value="AF1531-like domain"/>
    <property type="match status" value="1"/>
</dbReference>
<protein>
    <submittedName>
        <fullName evidence="4">KINESIN-RELATED</fullName>
    </submittedName>
</protein>
<evidence type="ECO:0000256" key="2">
    <source>
        <dbReference type="ARBA" id="ARBA00023175"/>
    </source>
</evidence>
<dbReference type="Proteomes" id="UP001151532">
    <property type="component" value="Chromosome 16"/>
</dbReference>
<name>A0A9Q0VRU0_SALPP</name>
<dbReference type="AlphaFoldDB" id="A0A9Q0VRU0"/>
<dbReference type="GO" id="GO:0005874">
    <property type="term" value="C:microtubule"/>
    <property type="evidence" value="ECO:0007669"/>
    <property type="project" value="UniProtKB-KW"/>
</dbReference>
<evidence type="ECO:0000256" key="3">
    <source>
        <dbReference type="ARBA" id="ARBA00061615"/>
    </source>
</evidence>
<dbReference type="SUPFAM" id="SSF47781">
    <property type="entry name" value="RuvA domain 2-like"/>
    <property type="match status" value="1"/>
</dbReference>